<protein>
    <submittedName>
        <fullName evidence="2">Uncharacterized protein</fullName>
    </submittedName>
</protein>
<feature type="region of interest" description="Disordered" evidence="1">
    <location>
        <begin position="1"/>
        <end position="42"/>
    </location>
</feature>
<organism evidence="2 3">
    <name type="scientific">Alloprevotella tannerae ATCC 51259</name>
    <dbReference type="NCBI Taxonomy" id="626522"/>
    <lineage>
        <taxon>Bacteria</taxon>
        <taxon>Pseudomonadati</taxon>
        <taxon>Bacteroidota</taxon>
        <taxon>Bacteroidia</taxon>
        <taxon>Bacteroidales</taxon>
        <taxon>Prevotellaceae</taxon>
        <taxon>Alloprevotella</taxon>
    </lineage>
</organism>
<dbReference type="EMBL" id="ACIJ02000016">
    <property type="protein sequence ID" value="EEX72239.1"/>
    <property type="molecule type" value="Genomic_DNA"/>
</dbReference>
<keyword evidence="3" id="KW-1185">Reference proteome</keyword>
<dbReference type="STRING" id="626522.GCWU000325_00701"/>
<proteinExistence type="predicted"/>
<evidence type="ECO:0000313" key="2">
    <source>
        <dbReference type="EMBL" id="EEX72239.1"/>
    </source>
</evidence>
<name>C9LES0_9BACT</name>
<sequence>MIVRPSRAPRQKEHSGKGHAAHLSEGKSSVGRKNSQIIWLKT</sequence>
<dbReference type="AlphaFoldDB" id="C9LES0"/>
<evidence type="ECO:0000256" key="1">
    <source>
        <dbReference type="SAM" id="MobiDB-lite"/>
    </source>
</evidence>
<evidence type="ECO:0000313" key="3">
    <source>
        <dbReference type="Proteomes" id="UP000003460"/>
    </source>
</evidence>
<reference evidence="2" key="1">
    <citation type="submission" date="2009-09" db="EMBL/GenBank/DDBJ databases">
        <authorList>
            <person name="Weinstock G."/>
            <person name="Sodergren E."/>
            <person name="Clifton S."/>
            <person name="Fulton L."/>
            <person name="Fulton B."/>
            <person name="Courtney L."/>
            <person name="Fronick C."/>
            <person name="Harrison M."/>
            <person name="Strong C."/>
            <person name="Farmer C."/>
            <person name="Delahaunty K."/>
            <person name="Markovic C."/>
            <person name="Hall O."/>
            <person name="Minx P."/>
            <person name="Tomlinson C."/>
            <person name="Mitreva M."/>
            <person name="Nelson J."/>
            <person name="Hou S."/>
            <person name="Wollam A."/>
            <person name="Pepin K.H."/>
            <person name="Johnson M."/>
            <person name="Bhonagiri V."/>
            <person name="Nash W.E."/>
            <person name="Warren W."/>
            <person name="Chinwalla A."/>
            <person name="Mardis E.R."/>
            <person name="Wilson R.K."/>
        </authorList>
    </citation>
    <scope>NUCLEOTIDE SEQUENCE [LARGE SCALE GENOMIC DNA]</scope>
    <source>
        <strain evidence="2">ATCC 51259</strain>
    </source>
</reference>
<comment type="caution">
    <text evidence="2">The sequence shown here is derived from an EMBL/GenBank/DDBJ whole genome shotgun (WGS) entry which is preliminary data.</text>
</comment>
<gene>
    <name evidence="2" type="ORF">GCWU000325_00701</name>
</gene>
<accession>C9LES0</accession>
<dbReference type="HOGENOM" id="CLU_3256007_0_0_10"/>
<feature type="compositionally biased region" description="Polar residues" evidence="1">
    <location>
        <begin position="31"/>
        <end position="42"/>
    </location>
</feature>
<dbReference type="Proteomes" id="UP000003460">
    <property type="component" value="Unassembled WGS sequence"/>
</dbReference>